<sequence>MMDRQRVLDFIRSFGVDRGSDSLKAIEAEAVRDRVPVIRRETRELLRILLEMKKPEKILEVGAAIGFSSVFMGENTSPETKIVTIENYPPRIERAKANIVMAGMEERITLLEGDAADWLKKLEGSYDFIFMDAAKGQYIHFLPDVLRLLPAGGVLVSDNVLQDGDIFESRYGIRRRNHTIHSRMREYLYALTHMDTLDTVILETGDGMTISIKK</sequence>
<dbReference type="GO" id="GO:0008171">
    <property type="term" value="F:O-methyltransferase activity"/>
    <property type="evidence" value="ECO:0007669"/>
    <property type="project" value="InterPro"/>
</dbReference>
<dbReference type="PANTHER" id="PTHR43836">
    <property type="entry name" value="CATECHOL O-METHYLTRANSFERASE 1-RELATED"/>
    <property type="match status" value="1"/>
</dbReference>
<comment type="subunit">
    <text evidence="4">Homodimer.</text>
</comment>
<dbReference type="GO" id="GO:0030488">
    <property type="term" value="P:tRNA methylation"/>
    <property type="evidence" value="ECO:0007669"/>
    <property type="project" value="UniProtKB-UniRule"/>
</dbReference>
<name>A0A9D1X2N9_9FIRM</name>
<dbReference type="CDD" id="cd02440">
    <property type="entry name" value="AdoMet_MTases"/>
    <property type="match status" value="1"/>
</dbReference>
<dbReference type="InterPro" id="IPR029063">
    <property type="entry name" value="SAM-dependent_MTases_sf"/>
</dbReference>
<reference evidence="5" key="1">
    <citation type="journal article" date="2021" name="PeerJ">
        <title>Extensive microbial diversity within the chicken gut microbiome revealed by metagenomics and culture.</title>
        <authorList>
            <person name="Gilroy R."/>
            <person name="Ravi A."/>
            <person name="Getino M."/>
            <person name="Pursley I."/>
            <person name="Horton D.L."/>
            <person name="Alikhan N.F."/>
            <person name="Baker D."/>
            <person name="Gharbi K."/>
            <person name="Hall N."/>
            <person name="Watson M."/>
            <person name="Adriaenssens E.M."/>
            <person name="Foster-Nyarko E."/>
            <person name="Jarju S."/>
            <person name="Secka A."/>
            <person name="Antonio M."/>
            <person name="Oren A."/>
            <person name="Chaudhuri R.R."/>
            <person name="La Ragione R."/>
            <person name="Hildebrand F."/>
            <person name="Pallen M.J."/>
        </authorList>
    </citation>
    <scope>NUCLEOTIDE SEQUENCE</scope>
    <source>
        <strain evidence="5">ChiSxjej3B15-1167</strain>
    </source>
</reference>
<comment type="caution">
    <text evidence="5">The sequence shown here is derived from an EMBL/GenBank/DDBJ whole genome shotgun (WGS) entry which is preliminary data.</text>
</comment>
<keyword evidence="4" id="KW-0819">tRNA processing</keyword>
<feature type="binding site" evidence="4">
    <location>
        <position position="132"/>
    </location>
    <ligand>
        <name>Mg(2+)</name>
        <dbReference type="ChEBI" id="CHEBI:18420"/>
    </ligand>
</feature>
<feature type="binding site" evidence="4">
    <location>
        <position position="38"/>
    </location>
    <ligand>
        <name>S-adenosyl-L-methionine</name>
        <dbReference type="ChEBI" id="CHEBI:59789"/>
    </ligand>
</feature>
<feature type="binding site" evidence="4">
    <location>
        <position position="68"/>
    </location>
    <ligand>
        <name>S-adenosyl-L-methionine</name>
        <dbReference type="ChEBI" id="CHEBI:59789"/>
    </ligand>
</feature>
<dbReference type="Proteomes" id="UP000886805">
    <property type="component" value="Unassembled WGS sequence"/>
</dbReference>
<evidence type="ECO:0000313" key="5">
    <source>
        <dbReference type="EMBL" id="HIX71659.1"/>
    </source>
</evidence>
<feature type="binding site" evidence="4">
    <location>
        <position position="132"/>
    </location>
    <ligand>
        <name>S-adenosyl-L-methionine</name>
        <dbReference type="ChEBI" id="CHEBI:59789"/>
    </ligand>
</feature>
<evidence type="ECO:0000256" key="3">
    <source>
        <dbReference type="ARBA" id="ARBA00022691"/>
    </source>
</evidence>
<protein>
    <recommendedName>
        <fullName evidence="4">tRNA 5-hydroxyuridine methyltransferase</fullName>
        <ecNumber evidence="4">2.1.1.-</ecNumber>
    </recommendedName>
    <alternativeName>
        <fullName evidence="4">ho5U methyltransferase</fullName>
    </alternativeName>
</protein>
<dbReference type="PROSITE" id="PS51682">
    <property type="entry name" value="SAM_OMT_I"/>
    <property type="match status" value="1"/>
</dbReference>
<feature type="binding site" evidence="4">
    <location>
        <position position="158"/>
    </location>
    <ligand>
        <name>Mg(2+)</name>
        <dbReference type="ChEBI" id="CHEBI:18420"/>
    </ligand>
</feature>
<organism evidence="5 6">
    <name type="scientific">Candidatus Anaerobutyricum stercoripullorum</name>
    <dbReference type="NCBI Taxonomy" id="2838456"/>
    <lineage>
        <taxon>Bacteria</taxon>
        <taxon>Bacillati</taxon>
        <taxon>Bacillota</taxon>
        <taxon>Clostridia</taxon>
        <taxon>Lachnospirales</taxon>
        <taxon>Lachnospiraceae</taxon>
        <taxon>Anaerobutyricum</taxon>
    </lineage>
</organism>
<dbReference type="PANTHER" id="PTHR43836:SF2">
    <property type="entry name" value="CATECHOL O-METHYLTRANSFERASE 1-RELATED"/>
    <property type="match status" value="1"/>
</dbReference>
<dbReference type="SUPFAM" id="SSF53335">
    <property type="entry name" value="S-adenosyl-L-methionine-dependent methyltransferases"/>
    <property type="match status" value="1"/>
</dbReference>
<dbReference type="EC" id="2.1.1.-" evidence="4"/>
<evidence type="ECO:0000313" key="6">
    <source>
        <dbReference type="Proteomes" id="UP000886805"/>
    </source>
</evidence>
<dbReference type="GO" id="GO:0016300">
    <property type="term" value="F:tRNA (uridine) methyltransferase activity"/>
    <property type="evidence" value="ECO:0007669"/>
    <property type="project" value="UniProtKB-UniRule"/>
</dbReference>
<comment type="similarity">
    <text evidence="4">Belongs to the class I-like SAM-binding methyltransferase superfamily. Cation-dependent O-methyltransferase family.</text>
</comment>
<dbReference type="InterPro" id="IPR002935">
    <property type="entry name" value="SAM_O-MeTrfase"/>
</dbReference>
<keyword evidence="4" id="KW-0479">Metal-binding</keyword>
<evidence type="ECO:0000256" key="1">
    <source>
        <dbReference type="ARBA" id="ARBA00022603"/>
    </source>
</evidence>
<dbReference type="EMBL" id="DXEQ01000034">
    <property type="protein sequence ID" value="HIX71659.1"/>
    <property type="molecule type" value="Genomic_DNA"/>
</dbReference>
<feature type="binding site" evidence="4">
    <location>
        <begin position="114"/>
        <end position="115"/>
    </location>
    <ligand>
        <name>S-adenosyl-L-methionine</name>
        <dbReference type="ChEBI" id="CHEBI:59789"/>
    </ligand>
</feature>
<dbReference type="Pfam" id="PF01596">
    <property type="entry name" value="Methyltransf_3"/>
    <property type="match status" value="1"/>
</dbReference>
<keyword evidence="1 4" id="KW-0489">Methyltransferase</keyword>
<evidence type="ECO:0000256" key="2">
    <source>
        <dbReference type="ARBA" id="ARBA00022679"/>
    </source>
</evidence>
<accession>A0A9D1X2N9</accession>
<feature type="binding site" evidence="4">
    <location>
        <position position="159"/>
    </location>
    <ligand>
        <name>Mg(2+)</name>
        <dbReference type="ChEBI" id="CHEBI:18420"/>
    </ligand>
</feature>
<evidence type="ECO:0000256" key="4">
    <source>
        <dbReference type="HAMAP-Rule" id="MF_02217"/>
    </source>
</evidence>
<keyword evidence="3 4" id="KW-0949">S-adenosyl-L-methionine</keyword>
<dbReference type="HAMAP" id="MF_02217">
    <property type="entry name" value="TrmR_methyltr"/>
    <property type="match status" value="1"/>
</dbReference>
<dbReference type="GO" id="GO:0000287">
    <property type="term" value="F:magnesium ion binding"/>
    <property type="evidence" value="ECO:0007669"/>
    <property type="project" value="UniProtKB-UniRule"/>
</dbReference>
<keyword evidence="2 4" id="KW-0808">Transferase</keyword>
<comment type="catalytic activity">
    <reaction evidence="4">
        <text>5-hydroxyuridine(34) in tRNA + S-adenosyl-L-methionine = 5-methoxyuridine(34) in tRNA + S-adenosyl-L-homocysteine + H(+)</text>
        <dbReference type="Rhea" id="RHEA:60524"/>
        <dbReference type="Rhea" id="RHEA-COMP:13381"/>
        <dbReference type="Rhea" id="RHEA-COMP:15591"/>
        <dbReference type="ChEBI" id="CHEBI:15378"/>
        <dbReference type="ChEBI" id="CHEBI:57856"/>
        <dbReference type="ChEBI" id="CHEBI:59789"/>
        <dbReference type="ChEBI" id="CHEBI:136877"/>
        <dbReference type="ChEBI" id="CHEBI:143860"/>
    </reaction>
</comment>
<reference evidence="5" key="2">
    <citation type="submission" date="2021-04" db="EMBL/GenBank/DDBJ databases">
        <authorList>
            <person name="Gilroy R."/>
        </authorList>
    </citation>
    <scope>NUCLEOTIDE SEQUENCE</scope>
    <source>
        <strain evidence="5">ChiSxjej3B15-1167</strain>
    </source>
</reference>
<comment type="function">
    <text evidence="4">Catalyzes the methylation of 5-hydroxyuridine (ho5U) to form 5-methoxyuridine (mo5U) at position 34 in tRNAs.</text>
</comment>
<gene>
    <name evidence="4" type="primary">trmR</name>
    <name evidence="5" type="ORF">H9849_01420</name>
</gene>
<dbReference type="InterPro" id="IPR043675">
    <property type="entry name" value="TrmR_methyltr"/>
</dbReference>
<dbReference type="Gene3D" id="3.40.50.150">
    <property type="entry name" value="Vaccinia Virus protein VP39"/>
    <property type="match status" value="1"/>
</dbReference>
<keyword evidence="4" id="KW-0460">Magnesium</keyword>
<proteinExistence type="inferred from homology"/>
<feature type="binding site" evidence="4">
    <location>
        <position position="86"/>
    </location>
    <ligand>
        <name>S-adenosyl-L-methionine</name>
        <dbReference type="ChEBI" id="CHEBI:59789"/>
    </ligand>
</feature>
<dbReference type="AlphaFoldDB" id="A0A9D1X2N9"/>